<geneLocation type="plasmid" evidence="9 10">
    <name>unnamed1</name>
</geneLocation>
<dbReference type="InterPro" id="IPR036162">
    <property type="entry name" value="Resolvase-like_N_sf"/>
</dbReference>
<dbReference type="EMBL" id="CP051678">
    <property type="protein sequence ID" value="QJD81691.1"/>
    <property type="molecule type" value="Genomic_DNA"/>
</dbReference>
<evidence type="ECO:0000259" key="8">
    <source>
        <dbReference type="PROSITE" id="PS51736"/>
    </source>
</evidence>
<evidence type="ECO:0000256" key="6">
    <source>
        <dbReference type="PIRSR" id="PIRSR606118-50"/>
    </source>
</evidence>
<feature type="active site" description="O-(5'-phospho-DNA)-serine intermediate" evidence="6 7">
    <location>
        <position position="9"/>
    </location>
</feature>
<dbReference type="InterPro" id="IPR006118">
    <property type="entry name" value="Recombinase_CS"/>
</dbReference>
<dbReference type="InterPro" id="IPR006120">
    <property type="entry name" value="Resolvase_HTH_dom"/>
</dbReference>
<dbReference type="PROSITE" id="PS00397">
    <property type="entry name" value="RECOMBINASES_1"/>
    <property type="match status" value="1"/>
</dbReference>
<dbReference type="PANTHER" id="PTHR30461:SF2">
    <property type="entry name" value="SERINE RECOMBINASE PINE-RELATED"/>
    <property type="match status" value="1"/>
</dbReference>
<dbReference type="GO" id="GO:0003677">
    <property type="term" value="F:DNA binding"/>
    <property type="evidence" value="ECO:0007669"/>
    <property type="project" value="UniProtKB-KW"/>
</dbReference>
<dbReference type="KEGG" id="srho:HH216_25100"/>
<dbReference type="GO" id="GO:0015074">
    <property type="term" value="P:DNA integration"/>
    <property type="evidence" value="ECO:0007669"/>
    <property type="project" value="UniProtKB-KW"/>
</dbReference>
<reference evidence="9 10" key="1">
    <citation type="submission" date="2020-04" db="EMBL/GenBank/DDBJ databases">
        <title>Genome sequencing of novel species.</title>
        <authorList>
            <person name="Heo J."/>
            <person name="Kim S.-J."/>
            <person name="Kim J.-S."/>
            <person name="Hong S.-B."/>
            <person name="Kwon S.-W."/>
        </authorList>
    </citation>
    <scope>NUCLEOTIDE SEQUENCE [LARGE SCALE GENOMIC DNA]</scope>
    <source>
        <strain evidence="9 10">CJU-R4</strain>
        <plasmid evidence="9 10">unnamed1</plasmid>
    </source>
</reference>
<dbReference type="InterPro" id="IPR006119">
    <property type="entry name" value="Resolv_N"/>
</dbReference>
<protein>
    <submittedName>
        <fullName evidence="9">Recombinase family protein</fullName>
    </submittedName>
</protein>
<comment type="similarity">
    <text evidence="1">Belongs to the site-specific recombinase resolvase family.</text>
</comment>
<keyword evidence="3" id="KW-0230">DNA invertase</keyword>
<evidence type="ECO:0000256" key="4">
    <source>
        <dbReference type="ARBA" id="ARBA00023125"/>
    </source>
</evidence>
<accession>A0A7L5DW80</accession>
<keyword evidence="10" id="KW-1185">Reference proteome</keyword>
<dbReference type="GO" id="GO:0000150">
    <property type="term" value="F:DNA strand exchange activity"/>
    <property type="evidence" value="ECO:0007669"/>
    <property type="project" value="UniProtKB-KW"/>
</dbReference>
<dbReference type="Pfam" id="PF02796">
    <property type="entry name" value="HTH_7"/>
    <property type="match status" value="1"/>
</dbReference>
<dbReference type="CDD" id="cd03768">
    <property type="entry name" value="SR_ResInv"/>
    <property type="match status" value="1"/>
</dbReference>
<keyword evidence="9" id="KW-0614">Plasmid</keyword>
<keyword evidence="5" id="KW-0233">DNA recombination</keyword>
<dbReference type="PROSITE" id="PS51736">
    <property type="entry name" value="RECOMBINASES_3"/>
    <property type="match status" value="1"/>
</dbReference>
<dbReference type="AlphaFoldDB" id="A0A7L5DW80"/>
<gene>
    <name evidence="9" type="ORF">HH216_25100</name>
</gene>
<dbReference type="Gene3D" id="3.40.50.1390">
    <property type="entry name" value="Resolvase, N-terminal catalytic domain"/>
    <property type="match status" value="1"/>
</dbReference>
<dbReference type="InterPro" id="IPR050639">
    <property type="entry name" value="SSR_resolvase"/>
</dbReference>
<dbReference type="SUPFAM" id="SSF53041">
    <property type="entry name" value="Resolvase-like"/>
    <property type="match status" value="1"/>
</dbReference>
<organism evidence="9 10">
    <name type="scientific">Spirosoma rhododendri</name>
    <dbReference type="NCBI Taxonomy" id="2728024"/>
    <lineage>
        <taxon>Bacteria</taxon>
        <taxon>Pseudomonadati</taxon>
        <taxon>Bacteroidota</taxon>
        <taxon>Cytophagia</taxon>
        <taxon>Cytophagales</taxon>
        <taxon>Cytophagaceae</taxon>
        <taxon>Spirosoma</taxon>
    </lineage>
</organism>
<keyword evidence="2" id="KW-0229">DNA integration</keyword>
<evidence type="ECO:0000313" key="10">
    <source>
        <dbReference type="Proteomes" id="UP000501128"/>
    </source>
</evidence>
<evidence type="ECO:0000256" key="5">
    <source>
        <dbReference type="ARBA" id="ARBA00023172"/>
    </source>
</evidence>
<evidence type="ECO:0000256" key="7">
    <source>
        <dbReference type="PROSITE-ProRule" id="PRU10137"/>
    </source>
</evidence>
<dbReference type="SMART" id="SM00857">
    <property type="entry name" value="Resolvase"/>
    <property type="match status" value="1"/>
</dbReference>
<name>A0A7L5DW80_9BACT</name>
<evidence type="ECO:0000256" key="1">
    <source>
        <dbReference type="ARBA" id="ARBA00009913"/>
    </source>
</evidence>
<dbReference type="PROSITE" id="PS00398">
    <property type="entry name" value="RECOMBINASES_2"/>
    <property type="match status" value="1"/>
</dbReference>
<proteinExistence type="inferred from homology"/>
<keyword evidence="4" id="KW-0238">DNA-binding</keyword>
<evidence type="ECO:0000256" key="3">
    <source>
        <dbReference type="ARBA" id="ARBA00023100"/>
    </source>
</evidence>
<dbReference type="PANTHER" id="PTHR30461">
    <property type="entry name" value="DNA-INVERTASE FROM LAMBDOID PROPHAGE"/>
    <property type="match status" value="1"/>
</dbReference>
<dbReference type="FunFam" id="3.40.50.1390:FF:000001">
    <property type="entry name" value="DNA recombinase"/>
    <property type="match status" value="1"/>
</dbReference>
<sequence>MLFGYARVSTQDQNLDLQLDDLTKAGCQRVFQEKVSSAKARPQLQKMLDILREGDTVIVWKLDRLGRSLKELFTLVDDFQRKGIGFRSLNDAIDTTTAQGRLVFNLFASLAEFERDMIRERTKTGLAAARARGRVGGRPKGLSVQAQAKARAVKTMHGLKNHTILDICQLFHLSRATVYRYLAWREETITTG</sequence>
<feature type="domain" description="Resolvase/invertase-type recombinase catalytic" evidence="8">
    <location>
        <begin position="1"/>
        <end position="133"/>
    </location>
</feature>
<dbReference type="Pfam" id="PF00239">
    <property type="entry name" value="Resolvase"/>
    <property type="match status" value="1"/>
</dbReference>
<dbReference type="Proteomes" id="UP000501128">
    <property type="component" value="Plasmid unnamed1"/>
</dbReference>
<evidence type="ECO:0000256" key="2">
    <source>
        <dbReference type="ARBA" id="ARBA00022908"/>
    </source>
</evidence>
<evidence type="ECO:0000313" key="9">
    <source>
        <dbReference type="EMBL" id="QJD81691.1"/>
    </source>
</evidence>